<name>A0ABN7AQX3_9HEMI</name>
<organism evidence="2 3">
    <name type="scientific">Nesidiocoris tenuis</name>
    <dbReference type="NCBI Taxonomy" id="355587"/>
    <lineage>
        <taxon>Eukaryota</taxon>
        <taxon>Metazoa</taxon>
        <taxon>Ecdysozoa</taxon>
        <taxon>Arthropoda</taxon>
        <taxon>Hexapoda</taxon>
        <taxon>Insecta</taxon>
        <taxon>Pterygota</taxon>
        <taxon>Neoptera</taxon>
        <taxon>Paraneoptera</taxon>
        <taxon>Hemiptera</taxon>
        <taxon>Heteroptera</taxon>
        <taxon>Panheteroptera</taxon>
        <taxon>Cimicomorpha</taxon>
        <taxon>Miridae</taxon>
        <taxon>Dicyphina</taxon>
        <taxon>Nesidiocoris</taxon>
    </lineage>
</organism>
<protein>
    <submittedName>
        <fullName evidence="2">Uncharacterized protein</fullName>
    </submittedName>
</protein>
<accession>A0ABN7AQX3</accession>
<evidence type="ECO:0000313" key="2">
    <source>
        <dbReference type="EMBL" id="BES94328.1"/>
    </source>
</evidence>
<reference evidence="2 3" key="1">
    <citation type="submission" date="2023-09" db="EMBL/GenBank/DDBJ databases">
        <title>Nesidiocoris tenuis whole genome shotgun sequence.</title>
        <authorList>
            <person name="Shibata T."/>
            <person name="Shimoda M."/>
            <person name="Kobayashi T."/>
            <person name="Uehara T."/>
        </authorList>
    </citation>
    <scope>NUCLEOTIDE SEQUENCE [LARGE SCALE GENOMIC DNA]</scope>
    <source>
        <strain evidence="2 3">Japan</strain>
    </source>
</reference>
<dbReference type="Proteomes" id="UP001307889">
    <property type="component" value="Chromosome 5"/>
</dbReference>
<feature type="region of interest" description="Disordered" evidence="1">
    <location>
        <begin position="48"/>
        <end position="82"/>
    </location>
</feature>
<gene>
    <name evidence="2" type="ORF">NTJ_07137</name>
</gene>
<feature type="compositionally biased region" description="Basic and acidic residues" evidence="1">
    <location>
        <begin position="50"/>
        <end position="67"/>
    </location>
</feature>
<proteinExistence type="predicted"/>
<evidence type="ECO:0000313" key="3">
    <source>
        <dbReference type="Proteomes" id="UP001307889"/>
    </source>
</evidence>
<keyword evidence="3" id="KW-1185">Reference proteome</keyword>
<evidence type="ECO:0000256" key="1">
    <source>
        <dbReference type="SAM" id="MobiDB-lite"/>
    </source>
</evidence>
<dbReference type="EMBL" id="AP028913">
    <property type="protein sequence ID" value="BES94328.1"/>
    <property type="molecule type" value="Genomic_DNA"/>
</dbReference>
<sequence length="82" mass="8980">MQSTPGDWSCTFVYLSNPHCYLPSAPTITRASVCLCISLAVGEYTSAGRAKREEGVGGTRDREREKSGYWGPSLRSDYPSKS</sequence>